<protein>
    <submittedName>
        <fullName evidence="2">Retron Ec48 family effector membrane protein</fullName>
    </submittedName>
</protein>
<keyword evidence="1" id="KW-1133">Transmembrane helix</keyword>
<organism evidence="2 3">
    <name type="scientific">Pseudomonas koreensis</name>
    <dbReference type="NCBI Taxonomy" id="198620"/>
    <lineage>
        <taxon>Bacteria</taxon>
        <taxon>Pseudomonadati</taxon>
        <taxon>Pseudomonadota</taxon>
        <taxon>Gammaproteobacteria</taxon>
        <taxon>Pseudomonadales</taxon>
        <taxon>Pseudomonadaceae</taxon>
        <taxon>Pseudomonas</taxon>
    </lineage>
</organism>
<feature type="transmembrane region" description="Helical" evidence="1">
    <location>
        <begin position="12"/>
        <end position="39"/>
    </location>
</feature>
<dbReference type="Proteomes" id="UP001139955">
    <property type="component" value="Unassembled WGS sequence"/>
</dbReference>
<dbReference type="InterPro" id="IPR053597">
    <property type="entry name" value="Retron_Ec48_antiviral"/>
</dbReference>
<accession>A0A9X3BCD2</accession>
<dbReference type="RefSeq" id="WP_301621690.1">
    <property type="nucleotide sequence ID" value="NZ_JAOSKY010000004.1"/>
</dbReference>
<dbReference type="NCBIfam" id="NF038235">
    <property type="entry name" value="retron_Ec48_2TM"/>
    <property type="match status" value="1"/>
</dbReference>
<gene>
    <name evidence="2" type="ORF">OC940_09325</name>
</gene>
<dbReference type="AlphaFoldDB" id="A0A9X3BCD2"/>
<comment type="caution">
    <text evidence="2">The sequence shown here is derived from an EMBL/GenBank/DDBJ whole genome shotgun (WGS) entry which is preliminary data.</text>
</comment>
<evidence type="ECO:0000313" key="2">
    <source>
        <dbReference type="EMBL" id="MCU7247998.1"/>
    </source>
</evidence>
<evidence type="ECO:0000256" key="1">
    <source>
        <dbReference type="SAM" id="Phobius"/>
    </source>
</evidence>
<keyword evidence="1" id="KW-0812">Transmembrane</keyword>
<evidence type="ECO:0000313" key="3">
    <source>
        <dbReference type="Proteomes" id="UP001139955"/>
    </source>
</evidence>
<sequence>MINKLKSAWNNYPYLNILAAGLLIIAVIGLAFSVSIFLITGFSGEFSRPLCLTNGCVKKFLELFDQSFLIMSATLSLLVGITTVGGIIVALMSYLNSVSATALSNHISHYSIFQNYVTLEVSKRNRIAPASVDVFVWYNLIFSKSRIGKTTISDEYCSVISAINDEILFSNEQAINAIQGSFRYMPHQKRIIDSIKGLGIELSHQPRNDFYEIEDQVFSLISSINKSFCYSDKVSGLLKRDYV</sequence>
<reference evidence="2" key="2">
    <citation type="journal article" date="2023" name="mSystems">
        <title>Charting the Lipopeptidome of Nonpathogenic Pseudomonas.</title>
        <authorList>
            <person name="Cesa-Luna C."/>
            <person name="Geudens N."/>
            <person name="Girard L."/>
            <person name="De Roo V."/>
            <person name="Maklad H.R."/>
            <person name="Martins J.C."/>
            <person name="Hofte M."/>
            <person name="De Mot R."/>
        </authorList>
    </citation>
    <scope>NUCLEOTIDE SEQUENCE</scope>
    <source>
        <strain evidence="2">B1M3-32</strain>
    </source>
</reference>
<keyword evidence="3" id="KW-1185">Reference proteome</keyword>
<proteinExistence type="predicted"/>
<feature type="transmembrane region" description="Helical" evidence="1">
    <location>
        <begin position="68"/>
        <end position="95"/>
    </location>
</feature>
<keyword evidence="1" id="KW-0472">Membrane</keyword>
<name>A0A9X3BCD2_9PSED</name>
<reference evidence="2" key="1">
    <citation type="submission" date="2022-09" db="EMBL/GenBank/DDBJ databases">
        <authorList>
            <person name="Cesa-Luna C."/>
            <person name="Girard L."/>
            <person name="Lood C."/>
            <person name="Hofte M."/>
            <person name="De Mot R."/>
        </authorList>
    </citation>
    <scope>NUCLEOTIDE SEQUENCE</scope>
    <source>
        <strain evidence="2">B1M3-32</strain>
    </source>
</reference>
<dbReference type="EMBL" id="JAOSKY010000004">
    <property type="protein sequence ID" value="MCU7247998.1"/>
    <property type="molecule type" value="Genomic_DNA"/>
</dbReference>